<dbReference type="EC" id="3.4.11.18" evidence="6 7"/>
<evidence type="ECO:0000256" key="1">
    <source>
        <dbReference type="ARBA" id="ARBA00002521"/>
    </source>
</evidence>
<dbReference type="SUPFAM" id="SSF55920">
    <property type="entry name" value="Creatinase/aminopeptidase"/>
    <property type="match status" value="1"/>
</dbReference>
<dbReference type="GO" id="GO:0005829">
    <property type="term" value="C:cytosol"/>
    <property type="evidence" value="ECO:0007669"/>
    <property type="project" value="TreeGrafter"/>
</dbReference>
<dbReference type="InterPro" id="IPR036005">
    <property type="entry name" value="Creatinase/aminopeptidase-like"/>
</dbReference>
<keyword evidence="5 6" id="KW-0378">Hydrolase</keyword>
<comment type="caution">
    <text evidence="9">The sequence shown here is derived from an EMBL/GenBank/DDBJ whole genome shotgun (WGS) entry which is preliminary data.</text>
</comment>
<comment type="function">
    <text evidence="1 6">Removes the N-terminal methionine from nascent proteins. The N-terminal methionine is often cleaved when the second residue in the primary sequence is small and uncharged (Met-Ala-, Cys, Gly, Pro, Ser, Thr, or Val). Requires deformylation of the N(alpha)-formylated initiator methionine before it can be hydrolyzed.</text>
</comment>
<keyword evidence="3 6" id="KW-0645">Protease</keyword>
<name>A0A1G2HIS2_9BACT</name>
<dbReference type="Gene3D" id="3.90.230.10">
    <property type="entry name" value="Creatinase/methionine aminopeptidase superfamily"/>
    <property type="match status" value="1"/>
</dbReference>
<dbReference type="HAMAP" id="MF_01974">
    <property type="entry name" value="MetAP_1"/>
    <property type="match status" value="1"/>
</dbReference>
<dbReference type="PRINTS" id="PR00599">
    <property type="entry name" value="MAPEPTIDASE"/>
</dbReference>
<feature type="domain" description="Peptidase M24" evidence="8">
    <location>
        <begin position="12"/>
        <end position="239"/>
    </location>
</feature>
<feature type="binding site" evidence="6">
    <location>
        <position position="175"/>
    </location>
    <ligand>
        <name>substrate</name>
    </ligand>
</feature>
<feature type="binding site" evidence="6">
    <location>
        <position position="232"/>
    </location>
    <ligand>
        <name>a divalent metal cation</name>
        <dbReference type="ChEBI" id="CHEBI:60240"/>
        <label>2</label>
        <note>catalytic</note>
    </ligand>
</feature>
<sequence length="251" mass="27466">MIHLKTKEEIAIMAEGGKILAVVLAEVEKMVKPGITTLELDRASEVLILKYGAKSAFKGYEGFPYSLCASVNDVIVHGFPSNYKLQNGDIVGLDLGVLHKGYNTDMAVTVAVGEVSYEAKRLILVTKKALRIGIKKARAGITTGDLGNTIQRYIEDQGYGVVRDLCGHGIGKKVHEDPQIPNYGQRHKGIELKEGMVICIEPMVTIGDWHLRKAQDGYGFATRDGSLSAHFEHTIVITKDGSKILTSFEPR</sequence>
<feature type="binding site" evidence="6">
    <location>
        <position position="94"/>
    </location>
    <ligand>
        <name>a divalent metal cation</name>
        <dbReference type="ChEBI" id="CHEBI:60240"/>
        <label>1</label>
    </ligand>
</feature>
<keyword evidence="4 6" id="KW-0479">Metal-binding</keyword>
<evidence type="ECO:0000256" key="3">
    <source>
        <dbReference type="ARBA" id="ARBA00022670"/>
    </source>
</evidence>
<feature type="binding site" evidence="6">
    <location>
        <position position="105"/>
    </location>
    <ligand>
        <name>a divalent metal cation</name>
        <dbReference type="ChEBI" id="CHEBI:60240"/>
        <label>1</label>
    </ligand>
</feature>
<dbReference type="PANTHER" id="PTHR43330">
    <property type="entry name" value="METHIONINE AMINOPEPTIDASE"/>
    <property type="match status" value="1"/>
</dbReference>
<dbReference type="GO" id="GO:0070006">
    <property type="term" value="F:metalloaminopeptidase activity"/>
    <property type="evidence" value="ECO:0007669"/>
    <property type="project" value="UniProtKB-UniRule"/>
</dbReference>
<reference evidence="9 10" key="1">
    <citation type="journal article" date="2016" name="Nat. Commun.">
        <title>Thousands of microbial genomes shed light on interconnected biogeochemical processes in an aquifer system.</title>
        <authorList>
            <person name="Anantharaman K."/>
            <person name="Brown C.T."/>
            <person name="Hug L.A."/>
            <person name="Sharon I."/>
            <person name="Castelle C.J."/>
            <person name="Probst A.J."/>
            <person name="Thomas B.C."/>
            <person name="Singh A."/>
            <person name="Wilkins M.J."/>
            <person name="Karaoz U."/>
            <person name="Brodie E.L."/>
            <person name="Williams K.H."/>
            <person name="Hubbard S.S."/>
            <person name="Banfield J.F."/>
        </authorList>
    </citation>
    <scope>NUCLEOTIDE SEQUENCE [LARGE SCALE GENOMIC DNA]</scope>
</reference>
<dbReference type="GO" id="GO:0006508">
    <property type="term" value="P:proteolysis"/>
    <property type="evidence" value="ECO:0007669"/>
    <property type="project" value="UniProtKB-KW"/>
</dbReference>
<organism evidence="9 10">
    <name type="scientific">Candidatus Staskawiczbacteria bacterium RIFCSPHIGHO2_01_FULL_34_27</name>
    <dbReference type="NCBI Taxonomy" id="1802199"/>
    <lineage>
        <taxon>Bacteria</taxon>
        <taxon>Candidatus Staskawicziibacteriota</taxon>
    </lineage>
</organism>
<dbReference type="InterPro" id="IPR000994">
    <property type="entry name" value="Pept_M24"/>
</dbReference>
<evidence type="ECO:0000256" key="2">
    <source>
        <dbReference type="ARBA" id="ARBA00022438"/>
    </source>
</evidence>
<evidence type="ECO:0000256" key="7">
    <source>
        <dbReference type="RuleBase" id="RU003653"/>
    </source>
</evidence>
<dbReference type="AlphaFoldDB" id="A0A1G2HIS2"/>
<dbReference type="PANTHER" id="PTHR43330:SF27">
    <property type="entry name" value="METHIONINE AMINOPEPTIDASE"/>
    <property type="match status" value="1"/>
</dbReference>
<accession>A0A1G2HIS2</accession>
<evidence type="ECO:0000256" key="6">
    <source>
        <dbReference type="HAMAP-Rule" id="MF_01974"/>
    </source>
</evidence>
<feature type="binding site" evidence="6">
    <location>
        <position position="168"/>
    </location>
    <ligand>
        <name>a divalent metal cation</name>
        <dbReference type="ChEBI" id="CHEBI:60240"/>
        <label>2</label>
        <note>catalytic</note>
    </ligand>
</feature>
<dbReference type="NCBIfam" id="TIGR00500">
    <property type="entry name" value="met_pdase_I"/>
    <property type="match status" value="1"/>
</dbReference>
<proteinExistence type="inferred from homology"/>
<comment type="subunit">
    <text evidence="6">Monomer.</text>
</comment>
<dbReference type="InterPro" id="IPR002467">
    <property type="entry name" value="Pept_M24A_MAP1"/>
</dbReference>
<evidence type="ECO:0000313" key="10">
    <source>
        <dbReference type="Proteomes" id="UP000178991"/>
    </source>
</evidence>
<dbReference type="InterPro" id="IPR001714">
    <property type="entry name" value="Pept_M24_MAP"/>
</dbReference>
<evidence type="ECO:0000259" key="8">
    <source>
        <dbReference type="Pfam" id="PF00557"/>
    </source>
</evidence>
<dbReference type="GO" id="GO:0046872">
    <property type="term" value="F:metal ion binding"/>
    <property type="evidence" value="ECO:0007669"/>
    <property type="project" value="UniProtKB-UniRule"/>
</dbReference>
<protein>
    <recommendedName>
        <fullName evidence="6 7">Methionine aminopeptidase</fullName>
        <shortName evidence="6">MAP</shortName>
        <shortName evidence="6">MetAP</shortName>
        <ecNumber evidence="6 7">3.4.11.18</ecNumber>
    </recommendedName>
    <alternativeName>
        <fullName evidence="6">Peptidase M</fullName>
    </alternativeName>
</protein>
<feature type="binding site" evidence="6">
    <location>
        <position position="201"/>
    </location>
    <ligand>
        <name>a divalent metal cation</name>
        <dbReference type="ChEBI" id="CHEBI:60240"/>
        <label>2</label>
        <note>catalytic</note>
    </ligand>
</feature>
<dbReference type="Proteomes" id="UP000178991">
    <property type="component" value="Unassembled WGS sequence"/>
</dbReference>
<dbReference type="EMBL" id="MHOL01000022">
    <property type="protein sequence ID" value="OGZ62406.1"/>
    <property type="molecule type" value="Genomic_DNA"/>
</dbReference>
<comment type="similarity">
    <text evidence="6">Belongs to the peptidase M24A family. Methionine aminopeptidase type 1 subfamily.</text>
</comment>
<keyword evidence="2 6" id="KW-0031">Aminopeptidase</keyword>
<dbReference type="CDD" id="cd01086">
    <property type="entry name" value="MetAP1"/>
    <property type="match status" value="1"/>
</dbReference>
<evidence type="ECO:0000256" key="4">
    <source>
        <dbReference type="ARBA" id="ARBA00022723"/>
    </source>
</evidence>
<comment type="cofactor">
    <cofactor evidence="6">
        <name>Co(2+)</name>
        <dbReference type="ChEBI" id="CHEBI:48828"/>
    </cofactor>
    <cofactor evidence="6">
        <name>Zn(2+)</name>
        <dbReference type="ChEBI" id="CHEBI:29105"/>
    </cofactor>
    <cofactor evidence="6">
        <name>Mn(2+)</name>
        <dbReference type="ChEBI" id="CHEBI:29035"/>
    </cofactor>
    <cofactor evidence="6">
        <name>Fe(2+)</name>
        <dbReference type="ChEBI" id="CHEBI:29033"/>
    </cofactor>
    <text evidence="6">Binds 2 divalent metal cations per subunit. Has a high-affinity and a low affinity metal-binding site. The true nature of the physiological cofactor is under debate. The enzyme is active with cobalt, zinc, manganese or divalent iron ions. Most likely, methionine aminopeptidases function as mononuclear Fe(2+)-metalloproteases under physiological conditions, and the catalytically relevant metal-binding site has been assigned to the histidine-containing high-affinity site.</text>
</comment>
<dbReference type="GO" id="GO:0004239">
    <property type="term" value="F:initiator methionyl aminopeptidase activity"/>
    <property type="evidence" value="ECO:0007669"/>
    <property type="project" value="UniProtKB-UniRule"/>
</dbReference>
<comment type="catalytic activity">
    <reaction evidence="6 7">
        <text>Release of N-terminal amino acids, preferentially methionine, from peptides and arylamides.</text>
        <dbReference type="EC" id="3.4.11.18"/>
    </reaction>
</comment>
<feature type="binding site" evidence="6">
    <location>
        <position position="232"/>
    </location>
    <ligand>
        <name>a divalent metal cation</name>
        <dbReference type="ChEBI" id="CHEBI:60240"/>
        <label>1</label>
    </ligand>
</feature>
<dbReference type="Pfam" id="PF00557">
    <property type="entry name" value="Peptidase_M24"/>
    <property type="match status" value="1"/>
</dbReference>
<feature type="binding site" evidence="6">
    <location>
        <position position="105"/>
    </location>
    <ligand>
        <name>a divalent metal cation</name>
        <dbReference type="ChEBI" id="CHEBI:60240"/>
        <label>2</label>
        <note>catalytic</note>
    </ligand>
</feature>
<evidence type="ECO:0000256" key="5">
    <source>
        <dbReference type="ARBA" id="ARBA00022801"/>
    </source>
</evidence>
<feature type="binding site" evidence="6">
    <location>
        <position position="77"/>
    </location>
    <ligand>
        <name>substrate</name>
    </ligand>
</feature>
<gene>
    <name evidence="6" type="primary">map</name>
    <name evidence="9" type="ORF">A2639_01025</name>
</gene>
<evidence type="ECO:0000313" key="9">
    <source>
        <dbReference type="EMBL" id="OGZ62406.1"/>
    </source>
</evidence>